<dbReference type="InterPro" id="IPR037066">
    <property type="entry name" value="Plug_dom_sf"/>
</dbReference>
<accession>A0A917BWQ3</accession>
<keyword evidence="7 10" id="KW-0472">Membrane</keyword>
<evidence type="ECO:0000256" key="9">
    <source>
        <dbReference type="ARBA" id="ARBA00023237"/>
    </source>
</evidence>
<sequence>MAAAKAQQVSTETETGVFELGQINVVGATSGPNWGAFGPALSETTLSNEEMYTFNRNRLDDALTLAPGVATSKGGARNEPTVSVRGFNLWQVPVSIDGVRVYLPYDNRLDISRFLTPDLSEVQVQEGYVSILNGPGGMGGAINLVTRKPTRAVEGEIRAGVGLGNTGTYTNFDSTFSLGTRQEGYYVQATGTFSDSDGFFLPQGFTVLNPWAEDGGRRNHSETQDWRINLKAGFTPNATDEYTFNYTVQQGEKGSPYDIYHNVRTPNGFRGSANANQTRNWDWPEWNWQTVYFLSKTALSERTSLNTRFYYTWFDNTLAAYDNNAFTTQSTRGFNSFYDDQSFGTDLELVHQLTAQDTIKGVLTYRRDSHAAQDENTPGLTSTSWDPTIRQSEAVMSAGVENTLHVTDRFDFVTGISYNYRDLLLAEDYGDVNGTGDQLYNHPLTTDGAVDWQFAAIYRYSDTGRVSASVSSRTRFPTLFERFSSRFGSAIANPDLEAERATNYEIAWSDTFDKRLTLGATVFYSQVTNLIQGVDTVQWSTANDTWISQNQNVGNSNNVGFILKGEWQATDTLRVGGHYTYTHIDLDSPIVGIEPTGTPEQYAFLYAKWQAWEKLTVIPSATFASSRWTSPSYGAVSYVRLDGFALANLSLEYQFNPQTTFSVGVQNIFDKQYETEWYYPEAGRNFFINGRVTF</sequence>
<dbReference type="InterPro" id="IPR039426">
    <property type="entry name" value="TonB-dep_rcpt-like"/>
</dbReference>
<keyword evidence="3 10" id="KW-1134">Transmembrane beta strand</keyword>
<dbReference type="PROSITE" id="PS52016">
    <property type="entry name" value="TONB_DEPENDENT_REC_3"/>
    <property type="match status" value="1"/>
</dbReference>
<dbReference type="Pfam" id="PF00593">
    <property type="entry name" value="TonB_dep_Rec_b-barrel"/>
    <property type="match status" value="1"/>
</dbReference>
<dbReference type="PANTHER" id="PTHR30069:SF29">
    <property type="entry name" value="HEMOGLOBIN AND HEMOGLOBIN-HAPTOGLOBIN-BINDING PROTEIN 1-RELATED"/>
    <property type="match status" value="1"/>
</dbReference>
<evidence type="ECO:0000256" key="3">
    <source>
        <dbReference type="ARBA" id="ARBA00022452"/>
    </source>
</evidence>
<dbReference type="InterPro" id="IPR000531">
    <property type="entry name" value="Beta-barrel_TonB"/>
</dbReference>
<keyword evidence="6 11" id="KW-0798">TonB box</keyword>
<name>A0A917BWQ3_9HYPH</name>
<dbReference type="Proteomes" id="UP000606044">
    <property type="component" value="Unassembled WGS sequence"/>
</dbReference>
<dbReference type="AlphaFoldDB" id="A0A917BWQ3"/>
<reference evidence="14" key="2">
    <citation type="submission" date="2020-09" db="EMBL/GenBank/DDBJ databases">
        <authorList>
            <person name="Sun Q."/>
            <person name="Sedlacek I."/>
        </authorList>
    </citation>
    <scope>NUCLEOTIDE SEQUENCE</scope>
    <source>
        <strain evidence="14">CCM 7897</strain>
    </source>
</reference>
<dbReference type="EMBL" id="BMCT01000002">
    <property type="protein sequence ID" value="GGF60348.1"/>
    <property type="molecule type" value="Genomic_DNA"/>
</dbReference>
<evidence type="ECO:0000256" key="11">
    <source>
        <dbReference type="RuleBase" id="RU003357"/>
    </source>
</evidence>
<dbReference type="Gene3D" id="2.170.130.10">
    <property type="entry name" value="TonB-dependent receptor, plug domain"/>
    <property type="match status" value="1"/>
</dbReference>
<reference evidence="14" key="1">
    <citation type="journal article" date="2014" name="Int. J. Syst. Evol. Microbiol.">
        <title>Complete genome sequence of Corynebacterium casei LMG S-19264T (=DSM 44701T), isolated from a smear-ripened cheese.</title>
        <authorList>
            <consortium name="US DOE Joint Genome Institute (JGI-PGF)"/>
            <person name="Walter F."/>
            <person name="Albersmeier A."/>
            <person name="Kalinowski J."/>
            <person name="Ruckert C."/>
        </authorList>
    </citation>
    <scope>NUCLEOTIDE SEQUENCE</scope>
    <source>
        <strain evidence="14">CCM 7897</strain>
    </source>
</reference>
<organism evidence="14 15">
    <name type="scientific">Azorhizobium oxalatiphilum</name>
    <dbReference type="NCBI Taxonomy" id="980631"/>
    <lineage>
        <taxon>Bacteria</taxon>
        <taxon>Pseudomonadati</taxon>
        <taxon>Pseudomonadota</taxon>
        <taxon>Alphaproteobacteria</taxon>
        <taxon>Hyphomicrobiales</taxon>
        <taxon>Xanthobacteraceae</taxon>
        <taxon>Azorhizobium</taxon>
    </lineage>
</organism>
<evidence type="ECO:0000313" key="15">
    <source>
        <dbReference type="Proteomes" id="UP000606044"/>
    </source>
</evidence>
<gene>
    <name evidence="14" type="ORF">GCM10007301_20110</name>
</gene>
<keyword evidence="2 10" id="KW-0813">Transport</keyword>
<evidence type="ECO:0000313" key="14">
    <source>
        <dbReference type="EMBL" id="GGF60348.1"/>
    </source>
</evidence>
<evidence type="ECO:0000256" key="1">
    <source>
        <dbReference type="ARBA" id="ARBA00004571"/>
    </source>
</evidence>
<keyword evidence="9 10" id="KW-0998">Cell outer membrane</keyword>
<evidence type="ECO:0000256" key="4">
    <source>
        <dbReference type="ARBA" id="ARBA00022692"/>
    </source>
</evidence>
<dbReference type="GO" id="GO:0015344">
    <property type="term" value="F:siderophore uptake transmembrane transporter activity"/>
    <property type="evidence" value="ECO:0007669"/>
    <property type="project" value="TreeGrafter"/>
</dbReference>
<evidence type="ECO:0000256" key="8">
    <source>
        <dbReference type="ARBA" id="ARBA00023170"/>
    </source>
</evidence>
<protein>
    <submittedName>
        <fullName evidence="14">TonB-dependent receptor</fullName>
    </submittedName>
</protein>
<keyword evidence="15" id="KW-1185">Reference proteome</keyword>
<dbReference type="CDD" id="cd01347">
    <property type="entry name" value="ligand_gated_channel"/>
    <property type="match status" value="1"/>
</dbReference>
<evidence type="ECO:0000256" key="5">
    <source>
        <dbReference type="ARBA" id="ARBA00022729"/>
    </source>
</evidence>
<dbReference type="GO" id="GO:0009279">
    <property type="term" value="C:cell outer membrane"/>
    <property type="evidence" value="ECO:0007669"/>
    <property type="project" value="UniProtKB-SubCell"/>
</dbReference>
<dbReference type="Gene3D" id="2.40.170.20">
    <property type="entry name" value="TonB-dependent receptor, beta-barrel domain"/>
    <property type="match status" value="1"/>
</dbReference>
<evidence type="ECO:0000256" key="10">
    <source>
        <dbReference type="PROSITE-ProRule" id="PRU01360"/>
    </source>
</evidence>
<keyword evidence="8 14" id="KW-0675">Receptor</keyword>
<comment type="caution">
    <text evidence="14">The sequence shown here is derived from an EMBL/GenBank/DDBJ whole genome shotgun (WGS) entry which is preliminary data.</text>
</comment>
<dbReference type="InterPro" id="IPR036942">
    <property type="entry name" value="Beta-barrel_TonB_sf"/>
</dbReference>
<proteinExistence type="inferred from homology"/>
<evidence type="ECO:0000256" key="2">
    <source>
        <dbReference type="ARBA" id="ARBA00022448"/>
    </source>
</evidence>
<comment type="subcellular location">
    <subcellularLocation>
        <location evidence="1 10">Cell outer membrane</location>
        <topology evidence="1 10">Multi-pass membrane protein</topology>
    </subcellularLocation>
</comment>
<feature type="domain" description="TonB-dependent receptor-like beta-barrel" evidence="12">
    <location>
        <begin position="260"/>
        <end position="668"/>
    </location>
</feature>
<comment type="similarity">
    <text evidence="10 11">Belongs to the TonB-dependent receptor family.</text>
</comment>
<evidence type="ECO:0000259" key="13">
    <source>
        <dbReference type="Pfam" id="PF07715"/>
    </source>
</evidence>
<dbReference type="GO" id="GO:0044718">
    <property type="term" value="P:siderophore transmembrane transport"/>
    <property type="evidence" value="ECO:0007669"/>
    <property type="project" value="TreeGrafter"/>
</dbReference>
<keyword evidence="4 10" id="KW-0812">Transmembrane</keyword>
<evidence type="ECO:0000256" key="6">
    <source>
        <dbReference type="ARBA" id="ARBA00023077"/>
    </source>
</evidence>
<feature type="domain" description="TonB-dependent receptor plug" evidence="13">
    <location>
        <begin position="42"/>
        <end position="141"/>
    </location>
</feature>
<dbReference type="Pfam" id="PF07715">
    <property type="entry name" value="Plug"/>
    <property type="match status" value="1"/>
</dbReference>
<keyword evidence="5" id="KW-0732">Signal</keyword>
<evidence type="ECO:0000259" key="12">
    <source>
        <dbReference type="Pfam" id="PF00593"/>
    </source>
</evidence>
<dbReference type="PANTHER" id="PTHR30069">
    <property type="entry name" value="TONB-DEPENDENT OUTER MEMBRANE RECEPTOR"/>
    <property type="match status" value="1"/>
</dbReference>
<evidence type="ECO:0000256" key="7">
    <source>
        <dbReference type="ARBA" id="ARBA00023136"/>
    </source>
</evidence>
<dbReference type="InterPro" id="IPR012910">
    <property type="entry name" value="Plug_dom"/>
</dbReference>
<dbReference type="SUPFAM" id="SSF56935">
    <property type="entry name" value="Porins"/>
    <property type="match status" value="1"/>
</dbReference>